<organism evidence="3">
    <name type="scientific">Selaginella moellendorffii</name>
    <name type="common">Spikemoss</name>
    <dbReference type="NCBI Taxonomy" id="88036"/>
    <lineage>
        <taxon>Eukaryota</taxon>
        <taxon>Viridiplantae</taxon>
        <taxon>Streptophyta</taxon>
        <taxon>Embryophyta</taxon>
        <taxon>Tracheophyta</taxon>
        <taxon>Lycopodiopsida</taxon>
        <taxon>Selaginellales</taxon>
        <taxon>Selaginellaceae</taxon>
        <taxon>Selaginella</taxon>
    </lineage>
</organism>
<evidence type="ECO:0000313" key="3">
    <source>
        <dbReference type="Proteomes" id="UP000001514"/>
    </source>
</evidence>
<evidence type="ECO:0000313" key="2">
    <source>
        <dbReference type="EMBL" id="EFJ33089.1"/>
    </source>
</evidence>
<dbReference type="PANTHER" id="PTHR21477:SF12">
    <property type="entry name" value="PROTEIN PHLOEM PROTEIN 2-LIKE A10"/>
    <property type="match status" value="1"/>
</dbReference>
<reference evidence="2 3" key="1">
    <citation type="journal article" date="2011" name="Science">
        <title>The Selaginella genome identifies genetic changes associated with the evolution of vascular plants.</title>
        <authorList>
            <person name="Banks J.A."/>
            <person name="Nishiyama T."/>
            <person name="Hasebe M."/>
            <person name="Bowman J.L."/>
            <person name="Gribskov M."/>
            <person name="dePamphilis C."/>
            <person name="Albert V.A."/>
            <person name="Aono N."/>
            <person name="Aoyama T."/>
            <person name="Ambrose B.A."/>
            <person name="Ashton N.W."/>
            <person name="Axtell M.J."/>
            <person name="Barker E."/>
            <person name="Barker M.S."/>
            <person name="Bennetzen J.L."/>
            <person name="Bonawitz N.D."/>
            <person name="Chapple C."/>
            <person name="Cheng C."/>
            <person name="Correa L.G."/>
            <person name="Dacre M."/>
            <person name="DeBarry J."/>
            <person name="Dreyer I."/>
            <person name="Elias M."/>
            <person name="Engstrom E.M."/>
            <person name="Estelle M."/>
            <person name="Feng L."/>
            <person name="Finet C."/>
            <person name="Floyd S.K."/>
            <person name="Frommer W.B."/>
            <person name="Fujita T."/>
            <person name="Gramzow L."/>
            <person name="Gutensohn M."/>
            <person name="Harholt J."/>
            <person name="Hattori M."/>
            <person name="Heyl A."/>
            <person name="Hirai T."/>
            <person name="Hiwatashi Y."/>
            <person name="Ishikawa M."/>
            <person name="Iwata M."/>
            <person name="Karol K.G."/>
            <person name="Koehler B."/>
            <person name="Kolukisaoglu U."/>
            <person name="Kubo M."/>
            <person name="Kurata T."/>
            <person name="Lalonde S."/>
            <person name="Li K."/>
            <person name="Li Y."/>
            <person name="Litt A."/>
            <person name="Lyons E."/>
            <person name="Manning G."/>
            <person name="Maruyama T."/>
            <person name="Michael T.P."/>
            <person name="Mikami K."/>
            <person name="Miyazaki S."/>
            <person name="Morinaga S."/>
            <person name="Murata T."/>
            <person name="Mueller-Roeber B."/>
            <person name="Nelson D.R."/>
            <person name="Obara M."/>
            <person name="Oguri Y."/>
            <person name="Olmstead R.G."/>
            <person name="Onodera N."/>
            <person name="Petersen B.L."/>
            <person name="Pils B."/>
            <person name="Prigge M."/>
            <person name="Rensing S.A."/>
            <person name="Riano-Pachon D.M."/>
            <person name="Roberts A.W."/>
            <person name="Sato Y."/>
            <person name="Scheller H.V."/>
            <person name="Schulz B."/>
            <person name="Schulz C."/>
            <person name="Shakirov E.V."/>
            <person name="Shibagaki N."/>
            <person name="Shinohara N."/>
            <person name="Shippen D.E."/>
            <person name="Soerensen I."/>
            <person name="Sotooka R."/>
            <person name="Sugimoto N."/>
            <person name="Sugita M."/>
            <person name="Sumikawa N."/>
            <person name="Tanurdzic M."/>
            <person name="Theissen G."/>
            <person name="Ulvskov P."/>
            <person name="Wakazuki S."/>
            <person name="Weng J.K."/>
            <person name="Willats W.W."/>
            <person name="Wipf D."/>
            <person name="Wolf P.G."/>
            <person name="Yang L."/>
            <person name="Zimmer A.D."/>
            <person name="Zhu Q."/>
            <person name="Mitros T."/>
            <person name="Hellsten U."/>
            <person name="Loque D."/>
            <person name="Otillar R."/>
            <person name="Salamov A."/>
            <person name="Schmutz J."/>
            <person name="Shapiro H."/>
            <person name="Lindquist E."/>
            <person name="Lucas S."/>
            <person name="Rokhsar D."/>
            <person name="Grigoriev I.V."/>
        </authorList>
    </citation>
    <scope>NUCLEOTIDE SEQUENCE [LARGE SCALE GENOMIC DNA]</scope>
</reference>
<dbReference type="EMBL" id="GL377571">
    <property type="protein sequence ID" value="EFJ33089.1"/>
    <property type="molecule type" value="Genomic_DNA"/>
</dbReference>
<dbReference type="KEGG" id="smo:SELMODRAFT_84578"/>
<accession>D8R4D2</accession>
<dbReference type="PANTHER" id="PTHR21477">
    <property type="entry name" value="ZGC:172139"/>
    <property type="match status" value="1"/>
</dbReference>
<protein>
    <recommendedName>
        <fullName evidence="4">Protein PHLOEM PROTEIN 2-LIKE A10</fullName>
    </recommendedName>
</protein>
<evidence type="ECO:0008006" key="4">
    <source>
        <dbReference type="Google" id="ProtNLM"/>
    </source>
</evidence>
<dbReference type="OMA" id="EMLVAIC"/>
<proteinExistence type="predicted"/>
<keyword evidence="1" id="KW-0472">Membrane</keyword>
<dbReference type="InterPro" id="IPR019141">
    <property type="entry name" value="DUF2045"/>
</dbReference>
<keyword evidence="3" id="KW-1185">Reference proteome</keyword>
<feature type="transmembrane region" description="Helical" evidence="1">
    <location>
        <begin position="362"/>
        <end position="382"/>
    </location>
</feature>
<sequence>MKQLVDLLHRRKKAFLIAAALAAGGYASYSYYRSESFQRRKRQVILILDGLGKLLQAAASAADSASLISGDLKDFLESSNEEGEVPRSIRQLLKILRCPELQDLVAVTTSSVCKVIMAGSSSKPSRTMRHEGLSEKLLNKLFSDPGKGFASAIVGSAVRNLVVSNGIVRTHGRLSEDPGEWKPAKLLDLACSTKGKALLAECIQIVVEATVSTYLDKTQEVNMFEEMVEAVTKPVHRVPAQEMIVSVCNGAVDTFVRTSYEVLSESSKQTTRLDMTPVSFNSSEAVSALQQGPGNYLEKIFGALTIPSNRMLVMDLAGKVTAEAVRSFFGLVIAVSAPYVRSSRDVVHSKAAVVRTRFSQDAATKVLVLVTVCLAVFLHIFVNTSISLK</sequence>
<dbReference type="eggNOG" id="ENOG502QRNR">
    <property type="taxonomic scope" value="Eukaryota"/>
</dbReference>
<dbReference type="AlphaFoldDB" id="D8R4D2"/>
<keyword evidence="1" id="KW-1133">Transmembrane helix</keyword>
<keyword evidence="1" id="KW-0812">Transmembrane</keyword>
<dbReference type="Gramene" id="EFJ33089">
    <property type="protein sequence ID" value="EFJ33089"/>
    <property type="gene ID" value="SELMODRAFT_84578"/>
</dbReference>
<gene>
    <name evidence="2" type="ORF">SELMODRAFT_84578</name>
</gene>
<name>D8R4D2_SELML</name>
<dbReference type="HOGENOM" id="CLU_038216_0_0_1"/>
<evidence type="ECO:0000256" key="1">
    <source>
        <dbReference type="SAM" id="Phobius"/>
    </source>
</evidence>
<dbReference type="InParanoid" id="D8R4D2"/>
<dbReference type="Proteomes" id="UP000001514">
    <property type="component" value="Unassembled WGS sequence"/>
</dbReference>